<protein>
    <submittedName>
        <fullName evidence="2">Uncharacterized protein</fullName>
    </submittedName>
</protein>
<dbReference type="RefSeq" id="WP_068810573.1">
    <property type="nucleotide sequence ID" value="NZ_BMIY01000013.1"/>
</dbReference>
<dbReference type="AlphaFoldDB" id="A0A916QML9"/>
<dbReference type="EMBL" id="BMIY01000013">
    <property type="protein sequence ID" value="GFZ82577.1"/>
    <property type="molecule type" value="Genomic_DNA"/>
</dbReference>
<reference evidence="2" key="1">
    <citation type="journal article" date="2014" name="Int. J. Syst. Evol. Microbiol.">
        <title>Complete genome sequence of Corynebacterium casei LMG S-19264T (=DSM 44701T), isolated from a smear-ripened cheese.</title>
        <authorList>
            <consortium name="US DOE Joint Genome Institute (JGI-PGF)"/>
            <person name="Walter F."/>
            <person name="Albersmeier A."/>
            <person name="Kalinowski J."/>
            <person name="Ruckert C."/>
        </authorList>
    </citation>
    <scope>NUCLEOTIDE SEQUENCE</scope>
    <source>
        <strain evidence="2">CGMCC 1.15425</strain>
    </source>
</reference>
<evidence type="ECO:0000313" key="2">
    <source>
        <dbReference type="EMBL" id="GFZ82577.1"/>
    </source>
</evidence>
<organism evidence="2 3">
    <name type="scientific">Pseudohongiella nitratireducens</name>
    <dbReference type="NCBI Taxonomy" id="1768907"/>
    <lineage>
        <taxon>Bacteria</taxon>
        <taxon>Pseudomonadati</taxon>
        <taxon>Pseudomonadota</taxon>
        <taxon>Gammaproteobacteria</taxon>
        <taxon>Pseudomonadales</taxon>
        <taxon>Pseudohongiellaceae</taxon>
        <taxon>Pseudohongiella</taxon>
    </lineage>
</organism>
<dbReference type="OrthoDB" id="7067980at2"/>
<gene>
    <name evidence="2" type="ORF">GCM10011403_27720</name>
</gene>
<feature type="signal peptide" evidence="1">
    <location>
        <begin position="1"/>
        <end position="29"/>
    </location>
</feature>
<accession>A0A916QML9</accession>
<comment type="caution">
    <text evidence="2">The sequence shown here is derived from an EMBL/GenBank/DDBJ whole genome shotgun (WGS) entry which is preliminary data.</text>
</comment>
<feature type="chain" id="PRO_5036974762" evidence="1">
    <location>
        <begin position="30"/>
        <end position="120"/>
    </location>
</feature>
<keyword evidence="3" id="KW-1185">Reference proteome</keyword>
<sequence>MLASKLNYMKKSSLILFLMLVAVANLVFAADLHELATGDEAALEHLASADGNVSADHANHSHPPGGSCVHSHSCHAHAHLFFVETGGYGSHLPTGHRWQAEQLPLPPQHFMAPDVPPPIA</sequence>
<dbReference type="Proteomes" id="UP000627715">
    <property type="component" value="Unassembled WGS sequence"/>
</dbReference>
<proteinExistence type="predicted"/>
<name>A0A916QML9_9GAMM</name>
<evidence type="ECO:0000313" key="3">
    <source>
        <dbReference type="Proteomes" id="UP000627715"/>
    </source>
</evidence>
<keyword evidence="1" id="KW-0732">Signal</keyword>
<reference evidence="2" key="2">
    <citation type="submission" date="2020-09" db="EMBL/GenBank/DDBJ databases">
        <authorList>
            <person name="Sun Q."/>
            <person name="Zhou Y."/>
        </authorList>
    </citation>
    <scope>NUCLEOTIDE SEQUENCE</scope>
    <source>
        <strain evidence="2">CGMCC 1.15425</strain>
    </source>
</reference>
<evidence type="ECO:0000256" key="1">
    <source>
        <dbReference type="SAM" id="SignalP"/>
    </source>
</evidence>